<feature type="coiled-coil region" evidence="1">
    <location>
        <begin position="499"/>
        <end position="526"/>
    </location>
</feature>
<dbReference type="Gene3D" id="2.150.10.10">
    <property type="entry name" value="Serralysin-like metalloprotease, C-terminal"/>
    <property type="match status" value="1"/>
</dbReference>
<gene>
    <name evidence="3" type="ORF">J9309_10920</name>
</gene>
<dbReference type="Proteomes" id="UP000672011">
    <property type="component" value="Chromosome"/>
</dbReference>
<feature type="signal peptide" evidence="2">
    <location>
        <begin position="1"/>
        <end position="18"/>
    </location>
</feature>
<protein>
    <recommendedName>
        <fullName evidence="5">Peptidase S74 domain-containing protein</fullName>
    </recommendedName>
</protein>
<dbReference type="RefSeq" id="WP_230475911.1">
    <property type="nucleotide sequence ID" value="NZ_CP072842.1"/>
</dbReference>
<name>A0ABX7XBW6_9FLAO</name>
<dbReference type="EMBL" id="CP072842">
    <property type="protein sequence ID" value="QTV05282.1"/>
    <property type="molecule type" value="Genomic_DNA"/>
</dbReference>
<keyword evidence="1" id="KW-0175">Coiled coil</keyword>
<evidence type="ECO:0000313" key="4">
    <source>
        <dbReference type="Proteomes" id="UP000672011"/>
    </source>
</evidence>
<keyword evidence="4" id="KW-1185">Reference proteome</keyword>
<evidence type="ECO:0008006" key="5">
    <source>
        <dbReference type="Google" id="ProtNLM"/>
    </source>
</evidence>
<organism evidence="3 4">
    <name type="scientific">Faecalibacter bovis</name>
    <dbReference type="NCBI Taxonomy" id="2898187"/>
    <lineage>
        <taxon>Bacteria</taxon>
        <taxon>Pseudomonadati</taxon>
        <taxon>Bacteroidota</taxon>
        <taxon>Flavobacteriia</taxon>
        <taxon>Flavobacteriales</taxon>
        <taxon>Weeksellaceae</taxon>
        <taxon>Faecalibacter</taxon>
    </lineage>
</organism>
<sequence>MKKTLILLSICISNFIFAQVGINTENPKATLDVSKSIDNNLLDGIIAPRLTANELNLKTYTTNQIGAIVYVTENIVSSETNPVIPTEQLINVNLPGYYYFDGVVWQKFKDNSWKLDGNILKENLYVTENEEEIMTNSLGSNLVASTQFYASTKGNLKSGDFLGSINQQDLAFKTNNGYVGLINSYNISFGKGAFTKRINIDNDGVIKTTAFNNNIIAIGNWALTNNNGGNGNIAIGGETLISNTTGSNNIAIGHRSLQKNTNNSNTIAIGFGAMQNHEQSKNFVTNDNLNISNNTSVGVNSSRFSINLQSHSAFGMGAAQYLTKGNFNTAIGSSALEGKSNLINFGSNNTAVGYRALPNPFSETKGNNNTAIGTYSGVNTRGNNNIFIGYQASFATRNHSLATEENQYEDNFSNAMNIANILFGRDILDNENYTNSTARIGIGSYEPEARLHIKGIANTEILKLENITTGTGSLLVIDENGFVKKSTSSIGRSNNDSIYEEQNNKINQLTELIQILQEKIQILENKTRNLEE</sequence>
<evidence type="ECO:0000256" key="2">
    <source>
        <dbReference type="SAM" id="SignalP"/>
    </source>
</evidence>
<evidence type="ECO:0000313" key="3">
    <source>
        <dbReference type="EMBL" id="QTV05282.1"/>
    </source>
</evidence>
<accession>A0ABX7XBW6</accession>
<feature type="chain" id="PRO_5045580729" description="Peptidase S74 domain-containing protein" evidence="2">
    <location>
        <begin position="19"/>
        <end position="532"/>
    </location>
</feature>
<proteinExistence type="predicted"/>
<reference evidence="3 4" key="1">
    <citation type="journal article" date="2021" name="Int. J. Syst. Evol. Microbiol.">
        <title>Faecalibacter bovis sp. nov., isolated from cow faeces.</title>
        <authorList>
            <person name="Li F."/>
            <person name="Zhao W."/>
            <person name="Hong Q."/>
            <person name="Shao Q."/>
            <person name="Song J."/>
            <person name="Yang S."/>
        </authorList>
    </citation>
    <scope>NUCLEOTIDE SEQUENCE [LARGE SCALE GENOMIC DNA]</scope>
    <source>
        <strain evidence="3 4">ZY171143</strain>
    </source>
</reference>
<reference evidence="4" key="2">
    <citation type="submission" date="2021-04" db="EMBL/GenBank/DDBJ databases">
        <title>Taxonomy of Flavobacteriaceae bacterium ZY171143.</title>
        <authorList>
            <person name="Li F."/>
        </authorList>
    </citation>
    <scope>NUCLEOTIDE SEQUENCE [LARGE SCALE GENOMIC DNA]</scope>
    <source>
        <strain evidence="4">ZY171143</strain>
    </source>
</reference>
<keyword evidence="2" id="KW-0732">Signal</keyword>
<evidence type="ECO:0000256" key="1">
    <source>
        <dbReference type="SAM" id="Coils"/>
    </source>
</evidence>
<dbReference type="InterPro" id="IPR011049">
    <property type="entry name" value="Serralysin-like_metalloprot_C"/>
</dbReference>